<evidence type="ECO:0000313" key="2">
    <source>
        <dbReference type="EMBL" id="EFV12130.1"/>
    </source>
</evidence>
<sequence>MQTTITEPRPGFPHGLDGLAPQARERSLWGAPQVRHGFAEVATHDSVLRLAYEDWGDPADDAVLLIMGLGAQLTFWPELFCEMLVDAGYRVVRFDNRDVGLSTKLPELQAPGPRWMRLLRCQLGLASRVPYTLEDMASDAQGVLDALGIERAHIVGASMGGMIAQVFAGTRPDRTASLSLLFTTAVQRFFAPPTPATLAKLRDAPDPEATLEQRIDFKVRTMAHSAGPHYPYPEDELREAIATSFQRCDDSTGLLRQLDAICGTGDLRRYHGGITAPVTVIHGSADPLIPCRNGRALAKWLPGATLTVFEGMGHALPPALLPDIAQTLFANFERAASLAPARSSQL</sequence>
<reference evidence="2 3" key="1">
    <citation type="journal article" date="2011" name="Stand. Genomic Sci.">
        <title>High quality draft genome sequence of Segniliparus rugosus CDC 945(T)= (ATCC BAA-974(T)).</title>
        <authorList>
            <person name="Earl A.M."/>
            <person name="Desjardins C.A."/>
            <person name="Fitzgerald M.G."/>
            <person name="Arachchi H.M."/>
            <person name="Zeng Q."/>
            <person name="Mehta T."/>
            <person name="Griggs A."/>
            <person name="Birren B.W."/>
            <person name="Toney N.C."/>
            <person name="Carr J."/>
            <person name="Posey J."/>
            <person name="Butler W.R."/>
        </authorList>
    </citation>
    <scope>NUCLEOTIDE SEQUENCE [LARGE SCALE GENOMIC DNA]</scope>
    <source>
        <strain evidence="3">ATCC BAA-974 / DSM 45345 / CCUG 50838 / CIP 108380 / JCM 13579 / CDC 945</strain>
    </source>
</reference>
<feature type="domain" description="AB hydrolase-1" evidence="1">
    <location>
        <begin position="62"/>
        <end position="315"/>
    </location>
</feature>
<dbReference type="PANTHER" id="PTHR43433:SF5">
    <property type="entry name" value="AB HYDROLASE-1 DOMAIN-CONTAINING PROTEIN"/>
    <property type="match status" value="1"/>
</dbReference>
<dbReference type="InterPro" id="IPR029058">
    <property type="entry name" value="AB_hydrolase_fold"/>
</dbReference>
<dbReference type="Proteomes" id="UP000004816">
    <property type="component" value="Unassembled WGS sequence"/>
</dbReference>
<dbReference type="SUPFAM" id="SSF53474">
    <property type="entry name" value="alpha/beta-Hydrolases"/>
    <property type="match status" value="1"/>
</dbReference>
<protein>
    <recommendedName>
        <fullName evidence="1">AB hydrolase-1 domain-containing protein</fullName>
    </recommendedName>
</protein>
<name>E5XU67_SEGRC</name>
<dbReference type="InterPro" id="IPR050471">
    <property type="entry name" value="AB_hydrolase"/>
</dbReference>
<evidence type="ECO:0000313" key="3">
    <source>
        <dbReference type="Proteomes" id="UP000004816"/>
    </source>
</evidence>
<dbReference type="InterPro" id="IPR000073">
    <property type="entry name" value="AB_hydrolase_1"/>
</dbReference>
<dbReference type="eggNOG" id="COG2021">
    <property type="taxonomic scope" value="Bacteria"/>
</dbReference>
<organism evidence="2 3">
    <name type="scientific">Segniliparus rugosus (strain ATCC BAA-974 / DSM 45345 / CCUG 50838 / CIP 108380 / JCM 13579 / CDC 945)</name>
    <dbReference type="NCBI Taxonomy" id="679197"/>
    <lineage>
        <taxon>Bacteria</taxon>
        <taxon>Bacillati</taxon>
        <taxon>Actinomycetota</taxon>
        <taxon>Actinomycetes</taxon>
        <taxon>Mycobacteriales</taxon>
        <taxon>Segniliparaceae</taxon>
        <taxon>Segniliparus</taxon>
    </lineage>
</organism>
<proteinExistence type="predicted"/>
<accession>E5XU67</accession>
<dbReference type="RefSeq" id="WP_007471718.1">
    <property type="nucleotide sequence ID" value="NZ_KI391953.1"/>
</dbReference>
<keyword evidence="3" id="KW-1185">Reference proteome</keyword>
<comment type="caution">
    <text evidence="2">The sequence shown here is derived from an EMBL/GenBank/DDBJ whole genome shotgun (WGS) entry which is preliminary data.</text>
</comment>
<gene>
    <name evidence="2" type="ORF">HMPREF9336_03039</name>
</gene>
<dbReference type="OrthoDB" id="8957634at2"/>
<dbReference type="Gene3D" id="3.40.50.1820">
    <property type="entry name" value="alpha/beta hydrolase"/>
    <property type="match status" value="1"/>
</dbReference>
<dbReference type="HOGENOM" id="CLU_020336_0_1_11"/>
<dbReference type="EMBL" id="ACZI02000001">
    <property type="protein sequence ID" value="EFV12130.1"/>
    <property type="molecule type" value="Genomic_DNA"/>
</dbReference>
<dbReference type="Pfam" id="PF00561">
    <property type="entry name" value="Abhydrolase_1"/>
    <property type="match status" value="1"/>
</dbReference>
<dbReference type="PANTHER" id="PTHR43433">
    <property type="entry name" value="HYDROLASE, ALPHA/BETA FOLD FAMILY PROTEIN"/>
    <property type="match status" value="1"/>
</dbReference>
<dbReference type="STRING" id="679197.HMPREF9336_03039"/>
<evidence type="ECO:0000259" key="1">
    <source>
        <dbReference type="Pfam" id="PF00561"/>
    </source>
</evidence>
<dbReference type="AlphaFoldDB" id="E5XU67"/>
<dbReference type="GO" id="GO:0003824">
    <property type="term" value="F:catalytic activity"/>
    <property type="evidence" value="ECO:0007669"/>
    <property type="project" value="UniProtKB-ARBA"/>
</dbReference>